<accession>A0AAV7KXL4</accession>
<proteinExistence type="predicted"/>
<evidence type="ECO:0000313" key="2">
    <source>
        <dbReference type="Proteomes" id="UP001066276"/>
    </source>
</evidence>
<protein>
    <submittedName>
        <fullName evidence="1">Uncharacterized protein</fullName>
    </submittedName>
</protein>
<keyword evidence="2" id="KW-1185">Reference proteome</keyword>
<comment type="caution">
    <text evidence="1">The sequence shown here is derived from an EMBL/GenBank/DDBJ whole genome shotgun (WGS) entry which is preliminary data.</text>
</comment>
<sequence length="88" mass="9898">MLTTGKIARASTFRYRIVMGINGISARTREVMTDNISSNIYEVCQRFALWLNNRTASSAARAASVISIIRAVSRQEACDHRMSLFLTR</sequence>
<gene>
    <name evidence="1" type="ORF">NDU88_002954</name>
</gene>
<dbReference type="AlphaFoldDB" id="A0AAV7KXL4"/>
<reference evidence="1" key="1">
    <citation type="journal article" date="2022" name="bioRxiv">
        <title>Sequencing and chromosome-scale assembly of the giantPleurodeles waltlgenome.</title>
        <authorList>
            <person name="Brown T."/>
            <person name="Elewa A."/>
            <person name="Iarovenko S."/>
            <person name="Subramanian E."/>
            <person name="Araus A.J."/>
            <person name="Petzold A."/>
            <person name="Susuki M."/>
            <person name="Suzuki K.-i.T."/>
            <person name="Hayashi T."/>
            <person name="Toyoda A."/>
            <person name="Oliveira C."/>
            <person name="Osipova E."/>
            <person name="Leigh N.D."/>
            <person name="Simon A."/>
            <person name="Yun M.H."/>
        </authorList>
    </citation>
    <scope>NUCLEOTIDE SEQUENCE</scope>
    <source>
        <strain evidence="1">20211129_DDA</strain>
        <tissue evidence="1">Liver</tissue>
    </source>
</reference>
<evidence type="ECO:0000313" key="1">
    <source>
        <dbReference type="EMBL" id="KAJ1082789.1"/>
    </source>
</evidence>
<name>A0AAV7KXL4_PLEWA</name>
<dbReference type="EMBL" id="JANPWB010000016">
    <property type="protein sequence ID" value="KAJ1082789.1"/>
    <property type="molecule type" value="Genomic_DNA"/>
</dbReference>
<organism evidence="1 2">
    <name type="scientific">Pleurodeles waltl</name>
    <name type="common">Iberian ribbed newt</name>
    <dbReference type="NCBI Taxonomy" id="8319"/>
    <lineage>
        <taxon>Eukaryota</taxon>
        <taxon>Metazoa</taxon>
        <taxon>Chordata</taxon>
        <taxon>Craniata</taxon>
        <taxon>Vertebrata</taxon>
        <taxon>Euteleostomi</taxon>
        <taxon>Amphibia</taxon>
        <taxon>Batrachia</taxon>
        <taxon>Caudata</taxon>
        <taxon>Salamandroidea</taxon>
        <taxon>Salamandridae</taxon>
        <taxon>Pleurodelinae</taxon>
        <taxon>Pleurodeles</taxon>
    </lineage>
</organism>
<dbReference type="Proteomes" id="UP001066276">
    <property type="component" value="Chromosome 12"/>
</dbReference>